<proteinExistence type="predicted"/>
<dbReference type="SUPFAM" id="SSF47598">
    <property type="entry name" value="Ribbon-helix-helix"/>
    <property type="match status" value="1"/>
</dbReference>
<keyword evidence="3" id="KW-1185">Reference proteome</keyword>
<reference evidence="2 3" key="1">
    <citation type="submission" date="2020-08" db="EMBL/GenBank/DDBJ databases">
        <title>Genomic Encyclopedia of Type Strains, Phase IV (KMG-IV): sequencing the most valuable type-strain genomes for metagenomic binning, comparative biology and taxonomic classification.</title>
        <authorList>
            <person name="Goeker M."/>
        </authorList>
    </citation>
    <scope>NUCLEOTIDE SEQUENCE [LARGE SCALE GENOMIC DNA]</scope>
    <source>
        <strain evidence="2 3">DSM 29050</strain>
    </source>
</reference>
<evidence type="ECO:0000313" key="3">
    <source>
        <dbReference type="Proteomes" id="UP000581447"/>
    </source>
</evidence>
<evidence type="ECO:0000256" key="1">
    <source>
        <dbReference type="SAM" id="MobiDB-lite"/>
    </source>
</evidence>
<feature type="region of interest" description="Disordered" evidence="1">
    <location>
        <begin position="121"/>
        <end position="146"/>
    </location>
</feature>
<name>A0A840B363_9SPHN</name>
<gene>
    <name evidence="2" type="ORF">GGR91_001216</name>
</gene>
<organism evidence="2 3">
    <name type="scientific">Sphingorhabdus rigui</name>
    <dbReference type="NCBI Taxonomy" id="1282858"/>
    <lineage>
        <taxon>Bacteria</taxon>
        <taxon>Pseudomonadati</taxon>
        <taxon>Pseudomonadota</taxon>
        <taxon>Alphaproteobacteria</taxon>
        <taxon>Sphingomonadales</taxon>
        <taxon>Sphingomonadaceae</taxon>
        <taxon>Sphingorhabdus</taxon>
    </lineage>
</organism>
<dbReference type="EMBL" id="JACIEA010000001">
    <property type="protein sequence ID" value="MBB3942994.1"/>
    <property type="molecule type" value="Genomic_DNA"/>
</dbReference>
<dbReference type="AlphaFoldDB" id="A0A840B363"/>
<sequence>MGEPKPIASLSGILLARKGLARPAMRRPSMLSSNGNAAASQDDLGWNDMGYDVDPDPTTPMDYDHGFNGTNPLAAAVPEVRHMQDRLVNALSNDIEPESGVDSVADAPESVTDAPAIVTMTPEPATRPVSPLGAKDAPRSRARAKPGLKAKAAFTLRLDSERHLKLRLACAVRHQSAQQLVTDALDALLESMPEIGDLASHVPAKKH</sequence>
<dbReference type="GO" id="GO:0006355">
    <property type="term" value="P:regulation of DNA-templated transcription"/>
    <property type="evidence" value="ECO:0007669"/>
    <property type="project" value="InterPro"/>
</dbReference>
<accession>A0A840B363</accession>
<dbReference type="RefSeq" id="WP_183941048.1">
    <property type="nucleotide sequence ID" value="NZ_BAABBG010000023.1"/>
</dbReference>
<evidence type="ECO:0000313" key="2">
    <source>
        <dbReference type="EMBL" id="MBB3942994.1"/>
    </source>
</evidence>
<protein>
    <submittedName>
        <fullName evidence="2">Uncharacterized protein</fullName>
    </submittedName>
</protein>
<feature type="region of interest" description="Disordered" evidence="1">
    <location>
        <begin position="27"/>
        <end position="55"/>
    </location>
</feature>
<feature type="compositionally biased region" description="Polar residues" evidence="1">
    <location>
        <begin position="30"/>
        <end position="39"/>
    </location>
</feature>
<comment type="caution">
    <text evidence="2">The sequence shown here is derived from an EMBL/GenBank/DDBJ whole genome shotgun (WGS) entry which is preliminary data.</text>
</comment>
<dbReference type="InterPro" id="IPR010985">
    <property type="entry name" value="Ribbon_hlx_hlx"/>
</dbReference>
<dbReference type="Proteomes" id="UP000581447">
    <property type="component" value="Unassembled WGS sequence"/>
</dbReference>